<dbReference type="RefSeq" id="WP_097279311.1">
    <property type="nucleotide sequence ID" value="NZ_OCNJ01000004.1"/>
</dbReference>
<accession>A0A286GIZ4</accession>
<sequence>MTVPSASGDTEILLVAIALSQGARIVARHYHLSPSDRERLGHALLGLIDLGHVAAYAILPVAYAGAMDDAEADLRQAVGVVAADAVLAAGDRAHPRDLTHPQMLVAAWAFETRLGTRPTAAAKAGPLDIVLQADPADDDETGITLPGLDGLWTLSAWTPL</sequence>
<reference evidence="1 2" key="1">
    <citation type="submission" date="2017-09" db="EMBL/GenBank/DDBJ databases">
        <authorList>
            <person name="Ehlers B."/>
            <person name="Leendertz F.H."/>
        </authorList>
    </citation>
    <scope>NUCLEOTIDE SEQUENCE [LARGE SCALE GENOMIC DNA]</scope>
    <source>
        <strain evidence="1 2">USBA 140</strain>
    </source>
</reference>
<protein>
    <submittedName>
        <fullName evidence="1">Uncharacterized protein</fullName>
    </submittedName>
</protein>
<dbReference type="AlphaFoldDB" id="A0A286GIZ4"/>
<gene>
    <name evidence="1" type="ORF">SAMN05421508_104363</name>
</gene>
<keyword evidence="2" id="KW-1185">Reference proteome</keyword>
<evidence type="ECO:0000313" key="1">
    <source>
        <dbReference type="EMBL" id="SOD95507.1"/>
    </source>
</evidence>
<evidence type="ECO:0000313" key="2">
    <source>
        <dbReference type="Proteomes" id="UP000219621"/>
    </source>
</evidence>
<dbReference type="EMBL" id="OCNJ01000004">
    <property type="protein sequence ID" value="SOD95507.1"/>
    <property type="molecule type" value="Genomic_DNA"/>
</dbReference>
<organism evidence="1 2">
    <name type="scientific">Caenispirillum bisanense</name>
    <dbReference type="NCBI Taxonomy" id="414052"/>
    <lineage>
        <taxon>Bacteria</taxon>
        <taxon>Pseudomonadati</taxon>
        <taxon>Pseudomonadota</taxon>
        <taxon>Alphaproteobacteria</taxon>
        <taxon>Rhodospirillales</taxon>
        <taxon>Novispirillaceae</taxon>
        <taxon>Caenispirillum</taxon>
    </lineage>
</organism>
<dbReference type="Proteomes" id="UP000219621">
    <property type="component" value="Unassembled WGS sequence"/>
</dbReference>
<proteinExistence type="predicted"/>
<name>A0A286GIZ4_9PROT</name>